<organism evidence="1 2">
    <name type="scientific">Hydnum rufescens UP504</name>
    <dbReference type="NCBI Taxonomy" id="1448309"/>
    <lineage>
        <taxon>Eukaryota</taxon>
        <taxon>Fungi</taxon>
        <taxon>Dikarya</taxon>
        <taxon>Basidiomycota</taxon>
        <taxon>Agaricomycotina</taxon>
        <taxon>Agaricomycetes</taxon>
        <taxon>Cantharellales</taxon>
        <taxon>Hydnaceae</taxon>
        <taxon>Hydnum</taxon>
    </lineage>
</organism>
<proteinExistence type="predicted"/>
<sequence length="188" mass="20643">MAVSNVLGAGVEEQAFLRGYDPDLELAKRKPERWEWNGAHAAPKIAEHQVILPQSSGPKVLVALVGGFIYGCTESTSLSHQRCRLFVLHRSAGFGDGFNALLARARSRTEEIETVHRMAELANVVNGDQVSIELDKEGRIMAVEMAVRTHLPAGSDRPLSRGRLTSAHLALRALPVPFEISLDIFPHF</sequence>
<evidence type="ECO:0000313" key="2">
    <source>
        <dbReference type="Proteomes" id="UP000886523"/>
    </source>
</evidence>
<accession>A0A9P6B572</accession>
<comment type="caution">
    <text evidence="1">The sequence shown here is derived from an EMBL/GenBank/DDBJ whole genome shotgun (WGS) entry which is preliminary data.</text>
</comment>
<evidence type="ECO:0000313" key="1">
    <source>
        <dbReference type="EMBL" id="KAF9517607.1"/>
    </source>
</evidence>
<gene>
    <name evidence="1" type="ORF">BS47DRAFT_1389600</name>
</gene>
<name>A0A9P6B572_9AGAM</name>
<dbReference type="AlphaFoldDB" id="A0A9P6B572"/>
<dbReference type="Proteomes" id="UP000886523">
    <property type="component" value="Unassembled WGS sequence"/>
</dbReference>
<keyword evidence="2" id="KW-1185">Reference proteome</keyword>
<dbReference type="EMBL" id="MU128930">
    <property type="protein sequence ID" value="KAF9517607.1"/>
    <property type="molecule type" value="Genomic_DNA"/>
</dbReference>
<protein>
    <submittedName>
        <fullName evidence="1">Uncharacterized protein</fullName>
    </submittedName>
</protein>
<reference evidence="1" key="1">
    <citation type="journal article" date="2020" name="Nat. Commun.">
        <title>Large-scale genome sequencing of mycorrhizal fungi provides insights into the early evolution of symbiotic traits.</title>
        <authorList>
            <person name="Miyauchi S."/>
            <person name="Kiss E."/>
            <person name="Kuo A."/>
            <person name="Drula E."/>
            <person name="Kohler A."/>
            <person name="Sanchez-Garcia M."/>
            <person name="Morin E."/>
            <person name="Andreopoulos B."/>
            <person name="Barry K.W."/>
            <person name="Bonito G."/>
            <person name="Buee M."/>
            <person name="Carver A."/>
            <person name="Chen C."/>
            <person name="Cichocki N."/>
            <person name="Clum A."/>
            <person name="Culley D."/>
            <person name="Crous P.W."/>
            <person name="Fauchery L."/>
            <person name="Girlanda M."/>
            <person name="Hayes R.D."/>
            <person name="Keri Z."/>
            <person name="LaButti K."/>
            <person name="Lipzen A."/>
            <person name="Lombard V."/>
            <person name="Magnuson J."/>
            <person name="Maillard F."/>
            <person name="Murat C."/>
            <person name="Nolan M."/>
            <person name="Ohm R.A."/>
            <person name="Pangilinan J."/>
            <person name="Pereira M.F."/>
            <person name="Perotto S."/>
            <person name="Peter M."/>
            <person name="Pfister S."/>
            <person name="Riley R."/>
            <person name="Sitrit Y."/>
            <person name="Stielow J.B."/>
            <person name="Szollosi G."/>
            <person name="Zifcakova L."/>
            <person name="Stursova M."/>
            <person name="Spatafora J.W."/>
            <person name="Tedersoo L."/>
            <person name="Vaario L.M."/>
            <person name="Yamada A."/>
            <person name="Yan M."/>
            <person name="Wang P."/>
            <person name="Xu J."/>
            <person name="Bruns T."/>
            <person name="Baldrian P."/>
            <person name="Vilgalys R."/>
            <person name="Dunand C."/>
            <person name="Henrissat B."/>
            <person name="Grigoriev I.V."/>
            <person name="Hibbett D."/>
            <person name="Nagy L.G."/>
            <person name="Martin F.M."/>
        </authorList>
    </citation>
    <scope>NUCLEOTIDE SEQUENCE</scope>
    <source>
        <strain evidence="1">UP504</strain>
    </source>
</reference>